<name>A0A0M1NKE0_9BACL</name>
<comment type="caution">
    <text evidence="1">The sequence shown here is derived from an EMBL/GenBank/DDBJ whole genome shotgun (WGS) entry which is preliminary data.</text>
</comment>
<dbReference type="PATRIC" id="fig|1705565.3.peg.5951"/>
<evidence type="ECO:0000313" key="2">
    <source>
        <dbReference type="Proteomes" id="UP000036932"/>
    </source>
</evidence>
<organism evidence="1 2">
    <name type="scientific">Paenibacillus solani</name>
    <dbReference type="NCBI Taxonomy" id="1705565"/>
    <lineage>
        <taxon>Bacteria</taxon>
        <taxon>Bacillati</taxon>
        <taxon>Bacillota</taxon>
        <taxon>Bacilli</taxon>
        <taxon>Bacillales</taxon>
        <taxon>Paenibacillaceae</taxon>
        <taxon>Paenibacillus</taxon>
    </lineage>
</organism>
<proteinExistence type="predicted"/>
<gene>
    <name evidence="1" type="ORF">AM231_19925</name>
</gene>
<dbReference type="PANTHER" id="PTHR12993">
    <property type="entry name" value="N-ACETYLGLUCOSAMINYL-PHOSPHATIDYLINOSITOL DE-N-ACETYLASE-RELATED"/>
    <property type="match status" value="1"/>
</dbReference>
<dbReference type="RefSeq" id="WP_054404203.1">
    <property type="nucleotide sequence ID" value="NZ_LIUT01000003.1"/>
</dbReference>
<dbReference type="InterPro" id="IPR024078">
    <property type="entry name" value="LmbE-like_dom_sf"/>
</dbReference>
<dbReference type="EMBL" id="LIUT01000003">
    <property type="protein sequence ID" value="KOR82577.1"/>
    <property type="molecule type" value="Genomic_DNA"/>
</dbReference>
<dbReference type="Gene3D" id="3.40.50.10320">
    <property type="entry name" value="LmbE-like"/>
    <property type="match status" value="1"/>
</dbReference>
<dbReference type="GO" id="GO:0016811">
    <property type="term" value="F:hydrolase activity, acting on carbon-nitrogen (but not peptide) bonds, in linear amides"/>
    <property type="evidence" value="ECO:0007669"/>
    <property type="project" value="TreeGrafter"/>
</dbReference>
<dbReference type="AlphaFoldDB" id="A0A0M1NKE0"/>
<accession>A0A0M1NKE0</accession>
<dbReference type="SUPFAM" id="SSF102588">
    <property type="entry name" value="LmbE-like"/>
    <property type="match status" value="1"/>
</dbReference>
<evidence type="ECO:0000313" key="1">
    <source>
        <dbReference type="EMBL" id="KOR82577.1"/>
    </source>
</evidence>
<dbReference type="Pfam" id="PF02585">
    <property type="entry name" value="PIG-L"/>
    <property type="match status" value="1"/>
</dbReference>
<dbReference type="Proteomes" id="UP000036932">
    <property type="component" value="Unassembled WGS sequence"/>
</dbReference>
<dbReference type="OrthoDB" id="9790023at2"/>
<reference evidence="2" key="1">
    <citation type="submission" date="2015-08" db="EMBL/GenBank/DDBJ databases">
        <title>Genome sequencing project for genomic taxonomy and phylogenomics of Bacillus-like bacteria.</title>
        <authorList>
            <person name="Liu B."/>
            <person name="Wang J."/>
            <person name="Zhu Y."/>
            <person name="Liu G."/>
            <person name="Chen Q."/>
            <person name="Chen Z."/>
            <person name="Lan J."/>
            <person name="Che J."/>
            <person name="Ge C."/>
            <person name="Shi H."/>
            <person name="Pan Z."/>
            <person name="Liu X."/>
        </authorList>
    </citation>
    <scope>NUCLEOTIDE SEQUENCE [LARGE SCALE GENOMIC DNA]</scope>
    <source>
        <strain evidence="2">FJAT-22460</strain>
    </source>
</reference>
<sequence length="279" mass="31400">MKEEIRVIVIGAHPDEPDIYAGGTAALFAELGHRVKFLSLTDGCCGHYSMTRTELVKRRRQEAEDAAKRLGIDEYEVLHTPDGELLPTLEVRNEVIRQIRNWKADVVITFHPEGGAHPDNRYAGKVVGDAIPLTAKTPNAVTEAAALNQSPVVLLMPDYSMKQHYSADLVIDIEPVLEKKLLACDAHASQFYEFAPWQGGFLGEVPESWEDKKSFLLKYWAEFMNVSEEMRPALEYGYGKEHMKKVRYAEPFEIASYGRRPSGAELQRMFPMLGLSTAD</sequence>
<keyword evidence="2" id="KW-1185">Reference proteome</keyword>
<protein>
    <submittedName>
        <fullName evidence="1">GlcNAc-PI de-N-acetylase</fullName>
    </submittedName>
</protein>
<dbReference type="PANTHER" id="PTHR12993:SF11">
    <property type="entry name" value="N-ACETYLGLUCOSAMINYL-PHOSPHATIDYLINOSITOL DE-N-ACETYLASE"/>
    <property type="match status" value="1"/>
</dbReference>
<dbReference type="InterPro" id="IPR003737">
    <property type="entry name" value="GlcNAc_PI_deacetylase-related"/>
</dbReference>